<evidence type="ECO:0000313" key="2">
    <source>
        <dbReference type="Proteomes" id="UP000249725"/>
    </source>
</evidence>
<dbReference type="EMBL" id="QFYR01000003">
    <property type="protein sequence ID" value="RAK52104.1"/>
    <property type="molecule type" value="Genomic_DNA"/>
</dbReference>
<dbReference type="AlphaFoldDB" id="A0A328AFB5"/>
<dbReference type="RefSeq" id="WP_111515428.1">
    <property type="nucleotide sequence ID" value="NZ_QFYR01000003.1"/>
</dbReference>
<gene>
    <name evidence="1" type="ORF">DJ018_13190</name>
</gene>
<keyword evidence="2" id="KW-1185">Reference proteome</keyword>
<proteinExistence type="predicted"/>
<protein>
    <submittedName>
        <fullName evidence="1">Uncharacterized protein</fullName>
    </submittedName>
</protein>
<sequence length="95" mass="10181">MPDCTGYIAPRTRTLIDSTCKGDAYDLGLPGPRDYREDSEGLQVTYDDRGPWPVLTITGSDGEVSFTGADAIRALSNACLKAEAWARAAEQARAA</sequence>
<reference evidence="2" key="1">
    <citation type="submission" date="2018-05" db="EMBL/GenBank/DDBJ databases">
        <authorList>
            <person name="Li X."/>
        </authorList>
    </citation>
    <scope>NUCLEOTIDE SEQUENCE [LARGE SCALE GENOMIC DNA]</scope>
    <source>
        <strain evidence="2">YIM 73061</strain>
    </source>
</reference>
<organism evidence="1 2">
    <name type="scientific">Phenylobacterium deserti</name>
    <dbReference type="NCBI Taxonomy" id="1914756"/>
    <lineage>
        <taxon>Bacteria</taxon>
        <taxon>Pseudomonadati</taxon>
        <taxon>Pseudomonadota</taxon>
        <taxon>Alphaproteobacteria</taxon>
        <taxon>Caulobacterales</taxon>
        <taxon>Caulobacteraceae</taxon>
        <taxon>Phenylobacterium</taxon>
    </lineage>
</organism>
<evidence type="ECO:0000313" key="1">
    <source>
        <dbReference type="EMBL" id="RAK52104.1"/>
    </source>
</evidence>
<name>A0A328AFB5_9CAUL</name>
<accession>A0A328AFB5</accession>
<comment type="caution">
    <text evidence="1">The sequence shown here is derived from an EMBL/GenBank/DDBJ whole genome shotgun (WGS) entry which is preliminary data.</text>
</comment>
<dbReference type="Proteomes" id="UP000249725">
    <property type="component" value="Unassembled WGS sequence"/>
</dbReference>